<evidence type="ECO:0000313" key="10">
    <source>
        <dbReference type="Proteomes" id="UP001162156"/>
    </source>
</evidence>
<dbReference type="PANTHER" id="PTHR11567">
    <property type="entry name" value="ACID PHOSPHATASE-RELATED"/>
    <property type="match status" value="1"/>
</dbReference>
<keyword evidence="7" id="KW-0325">Glycoprotein</keyword>
<keyword evidence="4 8" id="KW-0732">Signal</keyword>
<accession>A0AAV8X1C0</accession>
<evidence type="ECO:0000256" key="5">
    <source>
        <dbReference type="ARBA" id="ARBA00022801"/>
    </source>
</evidence>
<evidence type="ECO:0000256" key="8">
    <source>
        <dbReference type="SAM" id="SignalP"/>
    </source>
</evidence>
<comment type="similarity">
    <text evidence="2">Belongs to the histidine acid phosphatase family.</text>
</comment>
<proteinExistence type="inferred from homology"/>
<dbReference type="SUPFAM" id="SSF53254">
    <property type="entry name" value="Phosphoglycerate mutase-like"/>
    <property type="match status" value="1"/>
</dbReference>
<dbReference type="EMBL" id="JANEYF010004053">
    <property type="protein sequence ID" value="KAJ8932386.1"/>
    <property type="molecule type" value="Genomic_DNA"/>
</dbReference>
<dbReference type="InterPro" id="IPR000560">
    <property type="entry name" value="His_Pase_clade-2"/>
</dbReference>
<dbReference type="GO" id="GO:0003993">
    <property type="term" value="F:acid phosphatase activity"/>
    <property type="evidence" value="ECO:0007669"/>
    <property type="project" value="UniProtKB-EC"/>
</dbReference>
<dbReference type="Proteomes" id="UP001162156">
    <property type="component" value="Unassembled WGS sequence"/>
</dbReference>
<dbReference type="Pfam" id="PF00328">
    <property type="entry name" value="His_Phos_2"/>
    <property type="match status" value="1"/>
</dbReference>
<sequence>MKAFAGIIFVIFHVQCISAFVIERLDGESELVSVAVLFRHGDKTPTTSFPNDPYFDLSYWPLGRGQLTNKGKKRHFDLGKWFRNRYSTFLPEEYSVKDIYVRSTDVDRTLMSAAANLAGLYPPKNSQIWNKILPWQPIPIHTIPTEEDQVLYMDSKCPKFTKLYDEAYSSEFFMNINKQYADFYKEVSNFTGWDITDVHFFAQLQSALYVYENYNSSYLPSWADSLDQDKLNYLAGLNYARYTFTRELKRLGVGPFFDNLFTRFDSVVNSTADSRKFLMLSAHESTVASVLNSMGVFDYRAPAFASCLIWELRKSTNGVFYINLFYKKNSTDAVDILEVKSCGLNCAYDNYKSILKPITIDMATWKDECKLVE</sequence>
<dbReference type="InterPro" id="IPR029033">
    <property type="entry name" value="His_PPase_superfam"/>
</dbReference>
<keyword evidence="6" id="KW-1015">Disulfide bond</keyword>
<feature type="signal peptide" evidence="8">
    <location>
        <begin position="1"/>
        <end position="19"/>
    </location>
</feature>
<gene>
    <name evidence="9" type="ORF">NQ314_014697</name>
</gene>
<evidence type="ECO:0000256" key="2">
    <source>
        <dbReference type="ARBA" id="ARBA00005375"/>
    </source>
</evidence>
<organism evidence="9 10">
    <name type="scientific">Rhamnusium bicolor</name>
    <dbReference type="NCBI Taxonomy" id="1586634"/>
    <lineage>
        <taxon>Eukaryota</taxon>
        <taxon>Metazoa</taxon>
        <taxon>Ecdysozoa</taxon>
        <taxon>Arthropoda</taxon>
        <taxon>Hexapoda</taxon>
        <taxon>Insecta</taxon>
        <taxon>Pterygota</taxon>
        <taxon>Neoptera</taxon>
        <taxon>Endopterygota</taxon>
        <taxon>Coleoptera</taxon>
        <taxon>Polyphaga</taxon>
        <taxon>Cucujiformia</taxon>
        <taxon>Chrysomeloidea</taxon>
        <taxon>Cerambycidae</taxon>
        <taxon>Lepturinae</taxon>
        <taxon>Rhagiini</taxon>
        <taxon>Rhamnusium</taxon>
    </lineage>
</organism>
<dbReference type="CDD" id="cd07061">
    <property type="entry name" value="HP_HAP_like"/>
    <property type="match status" value="1"/>
</dbReference>
<dbReference type="Gene3D" id="3.40.50.1240">
    <property type="entry name" value="Phosphoglycerate mutase-like"/>
    <property type="match status" value="1"/>
</dbReference>
<evidence type="ECO:0000256" key="1">
    <source>
        <dbReference type="ARBA" id="ARBA00000032"/>
    </source>
</evidence>
<evidence type="ECO:0000256" key="4">
    <source>
        <dbReference type="ARBA" id="ARBA00022729"/>
    </source>
</evidence>
<evidence type="ECO:0000256" key="3">
    <source>
        <dbReference type="ARBA" id="ARBA00012646"/>
    </source>
</evidence>
<comment type="catalytic activity">
    <reaction evidence="1">
        <text>a phosphate monoester + H2O = an alcohol + phosphate</text>
        <dbReference type="Rhea" id="RHEA:15017"/>
        <dbReference type="ChEBI" id="CHEBI:15377"/>
        <dbReference type="ChEBI" id="CHEBI:30879"/>
        <dbReference type="ChEBI" id="CHEBI:43474"/>
        <dbReference type="ChEBI" id="CHEBI:67140"/>
        <dbReference type="EC" id="3.1.3.2"/>
    </reaction>
</comment>
<dbReference type="AlphaFoldDB" id="A0AAV8X1C0"/>
<evidence type="ECO:0000256" key="6">
    <source>
        <dbReference type="ARBA" id="ARBA00023157"/>
    </source>
</evidence>
<dbReference type="EC" id="3.1.3.2" evidence="3"/>
<keyword evidence="10" id="KW-1185">Reference proteome</keyword>
<evidence type="ECO:0000256" key="7">
    <source>
        <dbReference type="ARBA" id="ARBA00023180"/>
    </source>
</evidence>
<dbReference type="PANTHER" id="PTHR11567:SF211">
    <property type="entry name" value="PROSTATIC ACID PHOSPHATASE"/>
    <property type="match status" value="1"/>
</dbReference>
<keyword evidence="5" id="KW-0378">Hydrolase</keyword>
<comment type="caution">
    <text evidence="9">The sequence shown here is derived from an EMBL/GenBank/DDBJ whole genome shotgun (WGS) entry which is preliminary data.</text>
</comment>
<name>A0AAV8X1C0_9CUCU</name>
<evidence type="ECO:0000313" key="9">
    <source>
        <dbReference type="EMBL" id="KAJ8932386.1"/>
    </source>
</evidence>
<feature type="chain" id="PRO_5043406797" description="acid phosphatase" evidence="8">
    <location>
        <begin position="20"/>
        <end position="373"/>
    </location>
</feature>
<protein>
    <recommendedName>
        <fullName evidence="3">acid phosphatase</fullName>
        <ecNumber evidence="3">3.1.3.2</ecNumber>
    </recommendedName>
</protein>
<reference evidence="9" key="1">
    <citation type="journal article" date="2023" name="Insect Mol. Biol.">
        <title>Genome sequencing provides insights into the evolution of gene families encoding plant cell wall-degrading enzymes in longhorned beetles.</title>
        <authorList>
            <person name="Shin N.R."/>
            <person name="Okamura Y."/>
            <person name="Kirsch R."/>
            <person name="Pauchet Y."/>
        </authorList>
    </citation>
    <scope>NUCLEOTIDE SEQUENCE</scope>
    <source>
        <strain evidence="9">RBIC_L_NR</strain>
    </source>
</reference>
<dbReference type="InterPro" id="IPR050645">
    <property type="entry name" value="Histidine_acid_phosphatase"/>
</dbReference>